<dbReference type="EMBL" id="JACHMI010000001">
    <property type="protein sequence ID" value="MBB6549845.1"/>
    <property type="molecule type" value="Genomic_DNA"/>
</dbReference>
<keyword evidence="2" id="KW-1185">Reference proteome</keyword>
<protein>
    <recommendedName>
        <fullName evidence="3">YcaO domain-containing protein</fullName>
    </recommendedName>
</protein>
<reference evidence="1 2" key="1">
    <citation type="submission" date="2020-08" db="EMBL/GenBank/DDBJ databases">
        <title>Sequencing the genomes of 1000 actinobacteria strains.</title>
        <authorList>
            <person name="Klenk H.-P."/>
        </authorList>
    </citation>
    <scope>NUCLEOTIDE SEQUENCE [LARGE SCALE GENOMIC DNA]</scope>
    <source>
        <strain evidence="1 2">DSM 43768</strain>
    </source>
</reference>
<dbReference type="Proteomes" id="UP000565579">
    <property type="component" value="Unassembled WGS sequence"/>
</dbReference>
<evidence type="ECO:0000313" key="1">
    <source>
        <dbReference type="EMBL" id="MBB6549845.1"/>
    </source>
</evidence>
<dbReference type="AlphaFoldDB" id="A0A7X0NUH9"/>
<comment type="caution">
    <text evidence="1">The sequence shown here is derived from an EMBL/GenBank/DDBJ whole genome shotgun (WGS) entry which is preliminary data.</text>
</comment>
<dbReference type="RefSeq" id="WP_185104210.1">
    <property type="nucleotide sequence ID" value="NZ_BAAAXY010000060.1"/>
</dbReference>
<gene>
    <name evidence="1" type="ORF">HD593_004640</name>
</gene>
<sequence>MASMPAGSWSTAGVGEVVDCLGGAVHLAYAEAAGEGTGEVAVIVAGFSGHEARTRARARARAAAVRALRELAERPDRAVRERPGKELRLDDFVDGPPRSAGVLVPGVGLLSGTRYLLPAEVVWLERQECRVEPATSGVVDHGVAEAIAEIFAHDVVARWWADPRRPLLRVSEQLDRLLPPGVMAAATGLGLRVSAFVLSAQDASVALVTVGGDAGALAVAADRTVKSAVSEAFLLAMASRAQPWHTLPLPDSMRRFAVWHREGDYAAYLESMAVEADTSLVHELGGLRPASWPEIAGHRFGHEPVAVEPQAPGQVVKVVCPGAACYRAAPSATVLPCPVP</sequence>
<name>A0A7X0NUH9_9ACTN</name>
<evidence type="ECO:0008006" key="3">
    <source>
        <dbReference type="Google" id="ProtNLM"/>
    </source>
</evidence>
<organism evidence="1 2">
    <name type="scientific">Nonomuraea rubra</name>
    <dbReference type="NCBI Taxonomy" id="46180"/>
    <lineage>
        <taxon>Bacteria</taxon>
        <taxon>Bacillati</taxon>
        <taxon>Actinomycetota</taxon>
        <taxon>Actinomycetes</taxon>
        <taxon>Streptosporangiales</taxon>
        <taxon>Streptosporangiaceae</taxon>
        <taxon>Nonomuraea</taxon>
    </lineage>
</organism>
<evidence type="ECO:0000313" key="2">
    <source>
        <dbReference type="Proteomes" id="UP000565579"/>
    </source>
</evidence>
<accession>A0A7X0NUH9</accession>
<proteinExistence type="predicted"/>